<reference evidence="1 2" key="1">
    <citation type="submission" date="2018-12" db="EMBL/GenBank/DDBJ databases">
        <authorList>
            <consortium name="Pathogen Informatics"/>
        </authorList>
    </citation>
    <scope>NUCLEOTIDE SEQUENCE [LARGE SCALE GENOMIC DNA]</scope>
    <source>
        <strain evidence="1 2">NCTC10918</strain>
    </source>
</reference>
<dbReference type="EMBL" id="LR134521">
    <property type="protein sequence ID" value="VEJ30635.1"/>
    <property type="molecule type" value="Genomic_DNA"/>
</dbReference>
<sequence>MVSRGVKTYKIPLLWNINVDLTNIHGDVNIRPDGYLLSK</sequence>
<organism evidence="1 2">
    <name type="scientific">Rothia dentocariosa</name>
    <dbReference type="NCBI Taxonomy" id="2047"/>
    <lineage>
        <taxon>Bacteria</taxon>
        <taxon>Bacillati</taxon>
        <taxon>Actinomycetota</taxon>
        <taxon>Actinomycetes</taxon>
        <taxon>Micrococcales</taxon>
        <taxon>Micrococcaceae</taxon>
        <taxon>Rothia</taxon>
    </lineage>
</organism>
<evidence type="ECO:0000313" key="2">
    <source>
        <dbReference type="Proteomes" id="UP000270988"/>
    </source>
</evidence>
<dbReference type="AlphaFoldDB" id="A0A448UXJ8"/>
<accession>A0A448UXJ8</accession>
<gene>
    <name evidence="1" type="ORF">NCTC10918_01919</name>
</gene>
<proteinExistence type="predicted"/>
<protein>
    <submittedName>
        <fullName evidence="1">Uncharacterized protein</fullName>
    </submittedName>
</protein>
<evidence type="ECO:0000313" key="1">
    <source>
        <dbReference type="EMBL" id="VEJ30635.1"/>
    </source>
</evidence>
<name>A0A448UXJ8_9MICC</name>
<dbReference type="Proteomes" id="UP000270988">
    <property type="component" value="Chromosome"/>
</dbReference>